<evidence type="ECO:0000259" key="7">
    <source>
        <dbReference type="PROSITE" id="PS50111"/>
    </source>
</evidence>
<dbReference type="CDD" id="cd11386">
    <property type="entry name" value="MCP_signal"/>
    <property type="match status" value="1"/>
</dbReference>
<feature type="transmembrane region" description="Helical" evidence="6">
    <location>
        <begin position="310"/>
        <end position="330"/>
    </location>
</feature>
<evidence type="ECO:0000259" key="9">
    <source>
        <dbReference type="PROSITE" id="PS50906"/>
    </source>
</evidence>
<evidence type="ECO:0000313" key="10">
    <source>
        <dbReference type="EMBL" id="SFI67837.1"/>
    </source>
</evidence>
<dbReference type="Proteomes" id="UP000199377">
    <property type="component" value="Unassembled WGS sequence"/>
</dbReference>
<organism evidence="10 11">
    <name type="scientific">Albimonas pacifica</name>
    <dbReference type="NCBI Taxonomy" id="1114924"/>
    <lineage>
        <taxon>Bacteria</taxon>
        <taxon>Pseudomonadati</taxon>
        <taxon>Pseudomonadota</taxon>
        <taxon>Alphaproteobacteria</taxon>
        <taxon>Rhodobacterales</taxon>
        <taxon>Paracoccaceae</taxon>
        <taxon>Albimonas</taxon>
    </lineage>
</organism>
<dbReference type="SUPFAM" id="SSF55785">
    <property type="entry name" value="PYP-like sensor domain (PAS domain)"/>
    <property type="match status" value="1"/>
</dbReference>
<protein>
    <submittedName>
        <fullName evidence="10">Methyl-accepting chemotaxis protein</fullName>
    </submittedName>
</protein>
<comment type="similarity">
    <text evidence="3">Belongs to the methyl-accepting chemotaxis (MCP) protein family.</text>
</comment>
<dbReference type="Pfam" id="PF00015">
    <property type="entry name" value="MCPsignal"/>
    <property type="match status" value="1"/>
</dbReference>
<feature type="domain" description="HAMP" evidence="8">
    <location>
        <begin position="554"/>
        <end position="595"/>
    </location>
</feature>
<dbReference type="Pfam" id="PF08376">
    <property type="entry name" value="NIT"/>
    <property type="match status" value="1"/>
</dbReference>
<keyword evidence="2" id="KW-0488">Methylation</keyword>
<dbReference type="EMBL" id="FOQH01000008">
    <property type="protein sequence ID" value="SFI67837.1"/>
    <property type="molecule type" value="Genomic_DNA"/>
</dbReference>
<dbReference type="AlphaFoldDB" id="A0A1I3K5S6"/>
<dbReference type="SMART" id="SM00283">
    <property type="entry name" value="MA"/>
    <property type="match status" value="1"/>
</dbReference>
<dbReference type="Gene3D" id="3.30.450.20">
    <property type="entry name" value="PAS domain"/>
    <property type="match status" value="1"/>
</dbReference>
<sequence>MPTFTIVHRFALAVGVPLLFLAAFAAVVVSGAWERRATADQASHGVAMARAASDVVHALQVERGISAGFIGAQGGGGFEGRLTAARADTDGAARAFGETLASYLEADGAARVAAAAQTAAARLESLAQTRRAVDALGLPLPDMAKWYTGSIRSLIDVEATLRGVIDFPGSERLMGVYASLIEAKERAGQERAMGANGFGAGRFEPAVFDAFRDLAISQEVYLDSAEAAAGEAMRREIAAFRGSPESAEVARLRAVAADGVRLGFIAGVTGPEWFDASSARIAQLKALEDEIAVALQAQAAAAAAEAGTRLAVTFGALLVTMLSAGLVAWFSARGVISPIRAISRVFESLNLGKDVSLPDGVLHRRDEVGVLARTAQQTQFAADRMNRITAALEVSAAPLVVCNDRFYITYANPAFSKMIEPSRGYFKSMGSDIDDLAGKNIDIFHQGKARIRQMLDGLKERHISTISFDARMFDVSTSPIIENGRRLGYVITWDDVTDSRRLETQLRDVIAAAVEGDFSRRIDTDTEIAFLRDVGLGMNQVCGIVAAFSADVDQAVRALAEGDLTRRVEGRYAGVLGQLASGVNETTERLGSLVSEIKSAGGRVRGASDEIASGAGALAERAESQAAALEQTAALMEEMTGSVKANADAASEARAEAAEADGRADGGRVVVDEAVEAMGRLSESSRRMGEIVDVIASIATQTNLLALNAAVEAARAGDAGKGFAVVASEVGALARRSREAADDIRGLIHESSERVTAGVGLVERTGSALSEMAESLRRISERVGRIDAASREQASGVEEINQAVTQMDENTQRNAALADSSARSARDLARESEELDRLTAMFRTRDAARPASASRAA</sequence>
<dbReference type="InterPro" id="IPR051310">
    <property type="entry name" value="MCP_chemotaxis"/>
</dbReference>
<keyword evidence="6" id="KW-0472">Membrane</keyword>
<dbReference type="PANTHER" id="PTHR43531:SF14">
    <property type="entry name" value="METHYL-ACCEPTING CHEMOTAXIS PROTEIN I-RELATED"/>
    <property type="match status" value="1"/>
</dbReference>
<keyword evidence="6" id="KW-0812">Transmembrane</keyword>
<dbReference type="InterPro" id="IPR013587">
    <property type="entry name" value="Nitrate/nitrite_sensing"/>
</dbReference>
<accession>A0A1I3K5S6</accession>
<keyword evidence="6" id="KW-1133">Transmembrane helix</keyword>
<evidence type="ECO:0000256" key="5">
    <source>
        <dbReference type="SAM" id="MobiDB-lite"/>
    </source>
</evidence>
<evidence type="ECO:0000256" key="6">
    <source>
        <dbReference type="SAM" id="Phobius"/>
    </source>
</evidence>
<reference evidence="10 11" key="1">
    <citation type="submission" date="2016-10" db="EMBL/GenBank/DDBJ databases">
        <authorList>
            <person name="de Groot N.N."/>
        </authorList>
    </citation>
    <scope>NUCLEOTIDE SEQUENCE [LARGE SCALE GENOMIC DNA]</scope>
    <source>
        <strain evidence="10 11">CGMCC 1.11030</strain>
    </source>
</reference>
<dbReference type="GO" id="GO:0004888">
    <property type="term" value="F:transmembrane signaling receptor activity"/>
    <property type="evidence" value="ECO:0007669"/>
    <property type="project" value="TreeGrafter"/>
</dbReference>
<dbReference type="PROSITE" id="PS50111">
    <property type="entry name" value="CHEMOTAXIS_TRANSDUC_2"/>
    <property type="match status" value="1"/>
</dbReference>
<dbReference type="PANTHER" id="PTHR43531">
    <property type="entry name" value="PROTEIN ICFG"/>
    <property type="match status" value="1"/>
</dbReference>
<dbReference type="GO" id="GO:0006935">
    <property type="term" value="P:chemotaxis"/>
    <property type="evidence" value="ECO:0007669"/>
    <property type="project" value="TreeGrafter"/>
</dbReference>
<feature type="domain" description="NIT" evidence="9">
    <location>
        <begin position="50"/>
        <end position="302"/>
    </location>
</feature>
<proteinExistence type="inferred from homology"/>
<gene>
    <name evidence="10" type="ORF">SAMN05216258_108310</name>
</gene>
<dbReference type="GO" id="GO:0005886">
    <property type="term" value="C:plasma membrane"/>
    <property type="evidence" value="ECO:0007669"/>
    <property type="project" value="TreeGrafter"/>
</dbReference>
<dbReference type="InterPro" id="IPR010910">
    <property type="entry name" value="Nitrate/nitrite_sensing_bac"/>
</dbReference>
<evidence type="ECO:0000256" key="3">
    <source>
        <dbReference type="ARBA" id="ARBA00029447"/>
    </source>
</evidence>
<dbReference type="InterPro" id="IPR035965">
    <property type="entry name" value="PAS-like_dom_sf"/>
</dbReference>
<dbReference type="InterPro" id="IPR000014">
    <property type="entry name" value="PAS"/>
</dbReference>
<evidence type="ECO:0000256" key="1">
    <source>
        <dbReference type="ARBA" id="ARBA00004370"/>
    </source>
</evidence>
<dbReference type="PROSITE" id="PS50906">
    <property type="entry name" value="NIT"/>
    <property type="match status" value="1"/>
</dbReference>
<dbReference type="PROSITE" id="PS50885">
    <property type="entry name" value="HAMP"/>
    <property type="match status" value="1"/>
</dbReference>
<dbReference type="RefSeq" id="WP_092862112.1">
    <property type="nucleotide sequence ID" value="NZ_FOQH01000008.1"/>
</dbReference>
<dbReference type="CDD" id="cd06225">
    <property type="entry name" value="HAMP"/>
    <property type="match status" value="1"/>
</dbReference>
<evidence type="ECO:0000313" key="11">
    <source>
        <dbReference type="Proteomes" id="UP000199377"/>
    </source>
</evidence>
<evidence type="ECO:0000256" key="2">
    <source>
        <dbReference type="ARBA" id="ARBA00022481"/>
    </source>
</evidence>
<dbReference type="FunFam" id="1.10.287.950:FF:000001">
    <property type="entry name" value="Methyl-accepting chemotaxis sensory transducer"/>
    <property type="match status" value="1"/>
</dbReference>
<dbReference type="InterPro" id="IPR003660">
    <property type="entry name" value="HAMP_dom"/>
</dbReference>
<keyword evidence="4" id="KW-0807">Transducer</keyword>
<feature type="region of interest" description="Disordered" evidence="5">
    <location>
        <begin position="811"/>
        <end position="831"/>
    </location>
</feature>
<keyword evidence="11" id="KW-1185">Reference proteome</keyword>
<dbReference type="Pfam" id="PF13426">
    <property type="entry name" value="PAS_9"/>
    <property type="match status" value="1"/>
</dbReference>
<dbReference type="STRING" id="1114924.SAMN05216258_108310"/>
<dbReference type="Gene3D" id="6.10.340.10">
    <property type="match status" value="1"/>
</dbReference>
<feature type="domain" description="Methyl-accepting transducer" evidence="7">
    <location>
        <begin position="600"/>
        <end position="829"/>
    </location>
</feature>
<dbReference type="OrthoDB" id="5349256at2"/>
<comment type="subcellular location">
    <subcellularLocation>
        <location evidence="1">Membrane</location>
    </subcellularLocation>
</comment>
<evidence type="ECO:0000256" key="4">
    <source>
        <dbReference type="PROSITE-ProRule" id="PRU00284"/>
    </source>
</evidence>
<dbReference type="SUPFAM" id="SSF58104">
    <property type="entry name" value="Methyl-accepting chemotaxis protein (MCP) signaling domain"/>
    <property type="match status" value="1"/>
</dbReference>
<dbReference type="InterPro" id="IPR004089">
    <property type="entry name" value="MCPsignal_dom"/>
</dbReference>
<name>A0A1I3K5S6_9RHOB</name>
<evidence type="ECO:0000259" key="8">
    <source>
        <dbReference type="PROSITE" id="PS50885"/>
    </source>
</evidence>
<dbReference type="GO" id="GO:0007165">
    <property type="term" value="P:signal transduction"/>
    <property type="evidence" value="ECO:0007669"/>
    <property type="project" value="UniProtKB-KW"/>
</dbReference>
<dbReference type="Gene3D" id="1.10.287.950">
    <property type="entry name" value="Methyl-accepting chemotaxis protein"/>
    <property type="match status" value="1"/>
</dbReference>